<dbReference type="Gene3D" id="3.30.1450.10">
    <property type="match status" value="1"/>
</dbReference>
<dbReference type="PROSITE" id="PS51257">
    <property type="entry name" value="PROKAR_LIPOPROTEIN"/>
    <property type="match status" value="1"/>
</dbReference>
<evidence type="ECO:0000313" key="5">
    <source>
        <dbReference type="Proteomes" id="UP001595530"/>
    </source>
</evidence>
<dbReference type="InterPro" id="IPR037873">
    <property type="entry name" value="BamE-like"/>
</dbReference>
<protein>
    <submittedName>
        <fullName evidence="4">Outer membrane protein assembly factor BamE</fullName>
    </submittedName>
</protein>
<dbReference type="InterPro" id="IPR007450">
    <property type="entry name" value="BamE_dom"/>
</dbReference>
<organism evidence="4 5">
    <name type="scientific">Undibacterium arcticum</name>
    <dbReference type="NCBI Taxonomy" id="1762892"/>
    <lineage>
        <taxon>Bacteria</taxon>
        <taxon>Pseudomonadati</taxon>
        <taxon>Pseudomonadota</taxon>
        <taxon>Betaproteobacteria</taxon>
        <taxon>Burkholderiales</taxon>
        <taxon>Oxalobacteraceae</taxon>
        <taxon>Undibacterium</taxon>
    </lineage>
</organism>
<dbReference type="RefSeq" id="WP_390325599.1">
    <property type="nucleotide sequence ID" value="NZ_JBHRTP010000054.1"/>
</dbReference>
<evidence type="ECO:0000256" key="1">
    <source>
        <dbReference type="ARBA" id="ARBA00022729"/>
    </source>
</evidence>
<dbReference type="EMBL" id="JBHRTP010000054">
    <property type="protein sequence ID" value="MFC3109697.1"/>
    <property type="molecule type" value="Genomic_DNA"/>
</dbReference>
<evidence type="ECO:0000259" key="3">
    <source>
        <dbReference type="Pfam" id="PF04355"/>
    </source>
</evidence>
<proteinExistence type="predicted"/>
<evidence type="ECO:0000313" key="4">
    <source>
        <dbReference type="EMBL" id="MFC3109697.1"/>
    </source>
</evidence>
<dbReference type="Pfam" id="PF04355">
    <property type="entry name" value="BamE"/>
    <property type="match status" value="1"/>
</dbReference>
<reference evidence="5" key="1">
    <citation type="journal article" date="2019" name="Int. J. Syst. Evol. Microbiol.">
        <title>The Global Catalogue of Microorganisms (GCM) 10K type strain sequencing project: providing services to taxonomists for standard genome sequencing and annotation.</title>
        <authorList>
            <consortium name="The Broad Institute Genomics Platform"/>
            <consortium name="The Broad Institute Genome Sequencing Center for Infectious Disease"/>
            <person name="Wu L."/>
            <person name="Ma J."/>
        </authorList>
    </citation>
    <scope>NUCLEOTIDE SEQUENCE [LARGE SCALE GENOMIC DNA]</scope>
    <source>
        <strain evidence="5">KCTC 42986</strain>
    </source>
</reference>
<accession>A0ABV7F7D8</accession>
<sequence length="170" mass="19730">MNRWKRGVLALASVILVVACDQRGRFPEEVGLDQLEKGISGESDVRMVMGPPETVWEEEDGARTLEYPKGPAGHRTWMFTIDQYGKLQDYQQVLTDENFANIRTGMSKEEVRRLLGKPRTIVEFKLKNEEVWDWRYLHQSTEPRFFNVHFDIDSRQVTRTSSSEDRAAGH</sequence>
<name>A0ABV7F7D8_9BURK</name>
<dbReference type="Proteomes" id="UP001595530">
    <property type="component" value="Unassembled WGS sequence"/>
</dbReference>
<keyword evidence="1" id="KW-0732">Signal</keyword>
<keyword evidence="2" id="KW-0472">Membrane</keyword>
<evidence type="ECO:0000256" key="2">
    <source>
        <dbReference type="ARBA" id="ARBA00023136"/>
    </source>
</evidence>
<keyword evidence="5" id="KW-1185">Reference proteome</keyword>
<gene>
    <name evidence="4" type="primary">bamE</name>
    <name evidence="4" type="ORF">ACFOFO_17285</name>
</gene>
<comment type="caution">
    <text evidence="4">The sequence shown here is derived from an EMBL/GenBank/DDBJ whole genome shotgun (WGS) entry which is preliminary data.</text>
</comment>
<feature type="domain" description="Outer membrane protein assembly factor BamE" evidence="3">
    <location>
        <begin position="93"/>
        <end position="152"/>
    </location>
</feature>